<dbReference type="NCBIfam" id="TIGR02855">
    <property type="entry name" value="spore_yabG"/>
    <property type="match status" value="1"/>
</dbReference>
<dbReference type="RefSeq" id="WP_189017096.1">
    <property type="nucleotide sequence ID" value="NZ_BMHE01000036.1"/>
</dbReference>
<dbReference type="Proteomes" id="UP000615455">
    <property type="component" value="Unassembled WGS sequence"/>
</dbReference>
<gene>
    <name evidence="1" type="ORF">GCM10008018_52570</name>
</gene>
<reference evidence="2" key="1">
    <citation type="journal article" date="2019" name="Int. J. Syst. Evol. Microbiol.">
        <title>The Global Catalogue of Microorganisms (GCM) 10K type strain sequencing project: providing services to taxonomists for standard genome sequencing and annotation.</title>
        <authorList>
            <consortium name="The Broad Institute Genomics Platform"/>
            <consortium name="The Broad Institute Genome Sequencing Center for Infectious Disease"/>
            <person name="Wu L."/>
            <person name="Ma J."/>
        </authorList>
    </citation>
    <scope>NUCLEOTIDE SEQUENCE [LARGE SCALE GENOMIC DNA]</scope>
    <source>
        <strain evidence="2">CGMCC 1.15043</strain>
    </source>
</reference>
<keyword evidence="2" id="KW-1185">Reference proteome</keyword>
<name>A0ABQ1F629_9BACL</name>
<organism evidence="1 2">
    <name type="scientific">Paenibacillus marchantiophytorum</name>
    <dbReference type="NCBI Taxonomy" id="1619310"/>
    <lineage>
        <taxon>Bacteria</taxon>
        <taxon>Bacillati</taxon>
        <taxon>Bacillota</taxon>
        <taxon>Bacilli</taxon>
        <taxon>Bacillales</taxon>
        <taxon>Paenibacillaceae</taxon>
        <taxon>Paenibacillus</taxon>
    </lineage>
</organism>
<accession>A0ABQ1F629</accession>
<comment type="caution">
    <text evidence="1">The sequence shown here is derived from an EMBL/GenBank/DDBJ whole genome shotgun (WGS) entry which is preliminary data.</text>
</comment>
<dbReference type="PIRSF" id="PIRSF011575">
    <property type="entry name" value="YabG"/>
    <property type="match status" value="1"/>
</dbReference>
<proteinExistence type="predicted"/>
<protein>
    <submittedName>
        <fullName evidence="1">Sporulation peptidase YabG</fullName>
    </submittedName>
</protein>
<dbReference type="EMBL" id="BMHE01000036">
    <property type="protein sequence ID" value="GFZ99764.1"/>
    <property type="molecule type" value="Genomic_DNA"/>
</dbReference>
<evidence type="ECO:0000313" key="2">
    <source>
        <dbReference type="Proteomes" id="UP000615455"/>
    </source>
</evidence>
<dbReference type="InterPro" id="IPR008764">
    <property type="entry name" value="Peptidase_U57"/>
</dbReference>
<dbReference type="Pfam" id="PF05582">
    <property type="entry name" value="Peptidase_U57"/>
    <property type="match status" value="1"/>
</dbReference>
<evidence type="ECO:0000313" key="1">
    <source>
        <dbReference type="EMBL" id="GFZ99764.1"/>
    </source>
</evidence>
<sequence>MRQGDFVTRKSYGGDVMFKIERIEQLKAVLRGVDYRLLADAPLVDLTISNPAEAMDHPRSSSPEFRESLRRLAVAQMQLQEKNQLSLPHKQKAEISYFEVPGKVLHLDGDPTYLRKSMQIYGELRIPAEGFYIPESQMAEALHRLLPQIKPNIVVITGHDGILKHRKSGGPGNLGSYKNSQNFVNAVQIARQYERNLDSMIIVAGACQSHFEALLRAGANFASSPARILIHALDPLCIAAKLSYTSVKDTISMLDIVDLTVTGLDGLGGVETRGSYRMGIPGIMHAHSEEHA</sequence>